<evidence type="ECO:0000256" key="4">
    <source>
        <dbReference type="ARBA" id="ARBA00022692"/>
    </source>
</evidence>
<accession>A0A1H3DLV6</accession>
<evidence type="ECO:0000256" key="7">
    <source>
        <dbReference type="SAM" id="Phobius"/>
    </source>
</evidence>
<dbReference type="RefSeq" id="WP_093038529.1">
    <property type="nucleotide sequence ID" value="NZ_FNNZ01000053.1"/>
</dbReference>
<dbReference type="AlphaFoldDB" id="A0A1H3DLV6"/>
<keyword evidence="10" id="KW-1185">Reference proteome</keyword>
<dbReference type="GO" id="GO:0022857">
    <property type="term" value="F:transmembrane transporter activity"/>
    <property type="evidence" value="ECO:0007669"/>
    <property type="project" value="InterPro"/>
</dbReference>
<dbReference type="SUPFAM" id="SSF103473">
    <property type="entry name" value="MFS general substrate transporter"/>
    <property type="match status" value="1"/>
</dbReference>
<evidence type="ECO:0000256" key="2">
    <source>
        <dbReference type="ARBA" id="ARBA00022448"/>
    </source>
</evidence>
<dbReference type="PROSITE" id="PS00216">
    <property type="entry name" value="SUGAR_TRANSPORT_1"/>
    <property type="match status" value="1"/>
</dbReference>
<feature type="transmembrane region" description="Helical" evidence="7">
    <location>
        <begin position="344"/>
        <end position="362"/>
    </location>
</feature>
<feature type="transmembrane region" description="Helical" evidence="7">
    <location>
        <begin position="141"/>
        <end position="160"/>
    </location>
</feature>
<keyword evidence="6 7" id="KW-0472">Membrane</keyword>
<dbReference type="InterPro" id="IPR011701">
    <property type="entry name" value="MFS"/>
</dbReference>
<evidence type="ECO:0000256" key="3">
    <source>
        <dbReference type="ARBA" id="ARBA00022475"/>
    </source>
</evidence>
<gene>
    <name evidence="9" type="ORF">SAMN05421783_1535</name>
</gene>
<dbReference type="Gene3D" id="3.30.70.100">
    <property type="match status" value="1"/>
</dbReference>
<sequence length="460" mass="48046">MTPSHQPLVAFTGLEKRAAAGLAAIFSTRMLGLFMVLPVFALYAHDLDGATPLLVGLAIGAYGLTQALFQIPLGLLSDRIGRKPVIYGGLVLFAIGSVVAALADGIELVILGRVLQGSGAIAAATIALTADLTRDAVRTRAMAAIGISVALSFAAALVIGPPLARWLGISGIFWLTAFLAIAGMLVLAYVVPEPERSSVHREAQPVLDQFAGVLGNPTLLRLDLGIFLLHLTMVSMFVVLPLSIESAGLAPVDHWLLYLPVVLLAIVVMVPFIIMAERGGKVKAVLLGAVTAMCASMVGFYLFHQSIWVVGFLLLVMFTVFNLMEAILPSLVSKAARAGARGTAMGVFSSSQFVGAFLGGLLGGLAHQSFGADAVYLVGAATSLVWIGLAATMVMPANLTAHVLSLGDRPDKEGLGLEARLLAIPGVEDVVVALDEGVAYLKVDSGRLDWATLQTFSARA</sequence>
<feature type="transmembrane region" description="Helical" evidence="7">
    <location>
        <begin position="374"/>
        <end position="395"/>
    </location>
</feature>
<evidence type="ECO:0000256" key="1">
    <source>
        <dbReference type="ARBA" id="ARBA00004651"/>
    </source>
</evidence>
<dbReference type="Proteomes" id="UP000198816">
    <property type="component" value="Unassembled WGS sequence"/>
</dbReference>
<evidence type="ECO:0000313" key="9">
    <source>
        <dbReference type="EMBL" id="SDX67502.1"/>
    </source>
</evidence>
<dbReference type="PANTHER" id="PTHR23517:SF2">
    <property type="entry name" value="MULTIDRUG RESISTANCE PROTEIN MDTH"/>
    <property type="match status" value="1"/>
</dbReference>
<dbReference type="OrthoDB" id="9764259at2"/>
<protein>
    <submittedName>
        <fullName evidence="9">Predicted arabinose efflux permease, MFS family</fullName>
    </submittedName>
</protein>
<dbReference type="PANTHER" id="PTHR23517">
    <property type="entry name" value="RESISTANCE PROTEIN MDTM, PUTATIVE-RELATED-RELATED"/>
    <property type="match status" value="1"/>
</dbReference>
<keyword evidence="4 7" id="KW-0812">Transmembrane</keyword>
<dbReference type="PROSITE" id="PS50850">
    <property type="entry name" value="MFS"/>
    <property type="match status" value="1"/>
</dbReference>
<comment type="subcellular location">
    <subcellularLocation>
        <location evidence="1">Cell membrane</location>
        <topology evidence="1">Multi-pass membrane protein</topology>
    </subcellularLocation>
</comment>
<keyword evidence="3" id="KW-1003">Cell membrane</keyword>
<dbReference type="InterPro" id="IPR020846">
    <property type="entry name" value="MFS_dom"/>
</dbReference>
<evidence type="ECO:0000313" key="10">
    <source>
        <dbReference type="Proteomes" id="UP000198816"/>
    </source>
</evidence>
<dbReference type="Pfam" id="PF07690">
    <property type="entry name" value="MFS_1"/>
    <property type="match status" value="1"/>
</dbReference>
<keyword evidence="2" id="KW-0813">Transport</keyword>
<dbReference type="Pfam" id="PF21987">
    <property type="entry name" value="YajR_YAM"/>
    <property type="match status" value="1"/>
</dbReference>
<evidence type="ECO:0000256" key="5">
    <source>
        <dbReference type="ARBA" id="ARBA00022989"/>
    </source>
</evidence>
<dbReference type="InterPro" id="IPR050171">
    <property type="entry name" value="MFS_Transporters"/>
</dbReference>
<organism evidence="9 10">
    <name type="scientific">Thiocapsa roseopersicina</name>
    <dbReference type="NCBI Taxonomy" id="1058"/>
    <lineage>
        <taxon>Bacteria</taxon>
        <taxon>Pseudomonadati</taxon>
        <taxon>Pseudomonadota</taxon>
        <taxon>Gammaproteobacteria</taxon>
        <taxon>Chromatiales</taxon>
        <taxon>Chromatiaceae</taxon>
        <taxon>Thiocapsa</taxon>
    </lineage>
</organism>
<dbReference type="STRING" id="1058.SAMN05421783_1535"/>
<dbReference type="CDD" id="cd17472">
    <property type="entry name" value="MFS_YajR_like"/>
    <property type="match status" value="1"/>
</dbReference>
<feature type="transmembrane region" description="Helical" evidence="7">
    <location>
        <begin position="109"/>
        <end position="129"/>
    </location>
</feature>
<feature type="transmembrane region" description="Helical" evidence="7">
    <location>
        <begin position="284"/>
        <end position="303"/>
    </location>
</feature>
<feature type="transmembrane region" description="Helical" evidence="7">
    <location>
        <begin position="50"/>
        <end position="73"/>
    </location>
</feature>
<dbReference type="InterPro" id="IPR005829">
    <property type="entry name" value="Sugar_transporter_CS"/>
</dbReference>
<proteinExistence type="predicted"/>
<dbReference type="GO" id="GO:0005886">
    <property type="term" value="C:plasma membrane"/>
    <property type="evidence" value="ECO:0007669"/>
    <property type="project" value="UniProtKB-SubCell"/>
</dbReference>
<feature type="domain" description="Major facilitator superfamily (MFS) profile" evidence="8">
    <location>
        <begin position="16"/>
        <end position="398"/>
    </location>
</feature>
<evidence type="ECO:0000256" key="6">
    <source>
        <dbReference type="ARBA" id="ARBA00023136"/>
    </source>
</evidence>
<feature type="transmembrane region" description="Helical" evidence="7">
    <location>
        <begin position="256"/>
        <end position="275"/>
    </location>
</feature>
<feature type="transmembrane region" description="Helical" evidence="7">
    <location>
        <begin position="85"/>
        <end position="103"/>
    </location>
</feature>
<dbReference type="Gene3D" id="1.20.1250.20">
    <property type="entry name" value="MFS general substrate transporter like domains"/>
    <property type="match status" value="1"/>
</dbReference>
<dbReference type="InterPro" id="IPR054152">
    <property type="entry name" value="YajR_YAM"/>
</dbReference>
<keyword evidence="5 7" id="KW-1133">Transmembrane helix</keyword>
<name>A0A1H3DLV6_THIRO</name>
<evidence type="ECO:0000259" key="8">
    <source>
        <dbReference type="PROSITE" id="PS50850"/>
    </source>
</evidence>
<reference evidence="10" key="1">
    <citation type="submission" date="2016-10" db="EMBL/GenBank/DDBJ databases">
        <authorList>
            <person name="Varghese N."/>
            <person name="Submissions S."/>
        </authorList>
    </citation>
    <scope>NUCLEOTIDE SEQUENCE [LARGE SCALE GENOMIC DNA]</scope>
    <source>
        <strain evidence="10">DSM 217</strain>
    </source>
</reference>
<feature type="transmembrane region" description="Helical" evidence="7">
    <location>
        <begin position="224"/>
        <end position="244"/>
    </location>
</feature>
<dbReference type="EMBL" id="FNNZ01000053">
    <property type="protein sequence ID" value="SDX67502.1"/>
    <property type="molecule type" value="Genomic_DNA"/>
</dbReference>
<feature type="transmembrane region" description="Helical" evidence="7">
    <location>
        <begin position="21"/>
        <end position="44"/>
    </location>
</feature>
<dbReference type="InterPro" id="IPR036259">
    <property type="entry name" value="MFS_trans_sf"/>
</dbReference>
<feature type="transmembrane region" description="Helical" evidence="7">
    <location>
        <begin position="166"/>
        <end position="191"/>
    </location>
</feature>
<feature type="transmembrane region" description="Helical" evidence="7">
    <location>
        <begin position="309"/>
        <end position="332"/>
    </location>
</feature>